<reference evidence="2" key="1">
    <citation type="submission" date="2019-08" db="EMBL/GenBank/DDBJ databases">
        <title>The genome of the North American firefly Photinus pyralis.</title>
        <authorList>
            <consortium name="Photinus pyralis genome working group"/>
            <person name="Fallon T.R."/>
            <person name="Sander Lower S.E."/>
            <person name="Weng J.-K."/>
        </authorList>
    </citation>
    <scope>NUCLEOTIDE SEQUENCE</scope>
    <source>
        <strain evidence="2">TRF0915ILg1</strain>
        <tissue evidence="2">Whole body</tissue>
    </source>
</reference>
<feature type="region of interest" description="Disordered" evidence="1">
    <location>
        <begin position="289"/>
        <end position="322"/>
    </location>
</feature>
<comment type="caution">
    <text evidence="2">The sequence shown here is derived from an EMBL/GenBank/DDBJ whole genome shotgun (WGS) entry which is preliminary data.</text>
</comment>
<dbReference type="EMBL" id="VTPC01003588">
    <property type="protein sequence ID" value="KAF2898316.1"/>
    <property type="molecule type" value="Genomic_DNA"/>
</dbReference>
<name>A0A8K0D6P9_IGNLU</name>
<evidence type="ECO:0000313" key="2">
    <source>
        <dbReference type="EMBL" id="KAF2898316.1"/>
    </source>
</evidence>
<keyword evidence="3" id="KW-1185">Reference proteome</keyword>
<accession>A0A8K0D6P9</accession>
<dbReference type="Proteomes" id="UP000801492">
    <property type="component" value="Unassembled WGS sequence"/>
</dbReference>
<evidence type="ECO:0000313" key="3">
    <source>
        <dbReference type="Proteomes" id="UP000801492"/>
    </source>
</evidence>
<feature type="region of interest" description="Disordered" evidence="1">
    <location>
        <begin position="356"/>
        <end position="377"/>
    </location>
</feature>
<sequence>MHFPPHPIHPSRNISAEVPTAPVITETFPPRIKLLAWGKQPGYITGTRVPFKHIENHREIHPPVMVPPPTSPEQPLPDIPIREDETTAALSEPTSPATSLRAPKSIASILEYHCIGALSLPSAIPLSLLPQPISSSPQELGVWPTERLQVGAVFGPPQVSCSVTARLRVGAVFGSARASCSVTTRLRVGAVFADNSVLPHQPVLPLGIGPETEPVRSVPNTMAQKWEMKRPLAIKELEAVVEDIQNGDDIDAVYIPPDVDTLTDEEDLDDDVVLEKAPVTDVAGTLEVHVESSDDDESIAEPSTSNRKKMEKQKLPLPSWKKANQQSQRLHHKFRFYLVISLIQSEAKNAFEVAMEEEKSDTEQPRTTTSWGRPSRDSLPKEVRYDEIVSCIGVVFNIVTQILRQKHTKLGQWKTMVPTT</sequence>
<organism evidence="2 3">
    <name type="scientific">Ignelater luminosus</name>
    <name type="common">Cucubano</name>
    <name type="synonym">Pyrophorus luminosus</name>
    <dbReference type="NCBI Taxonomy" id="2038154"/>
    <lineage>
        <taxon>Eukaryota</taxon>
        <taxon>Metazoa</taxon>
        <taxon>Ecdysozoa</taxon>
        <taxon>Arthropoda</taxon>
        <taxon>Hexapoda</taxon>
        <taxon>Insecta</taxon>
        <taxon>Pterygota</taxon>
        <taxon>Neoptera</taxon>
        <taxon>Endopterygota</taxon>
        <taxon>Coleoptera</taxon>
        <taxon>Polyphaga</taxon>
        <taxon>Elateriformia</taxon>
        <taxon>Elateroidea</taxon>
        <taxon>Elateridae</taxon>
        <taxon>Agrypninae</taxon>
        <taxon>Pyrophorini</taxon>
        <taxon>Ignelater</taxon>
    </lineage>
</organism>
<dbReference type="AlphaFoldDB" id="A0A8K0D6P9"/>
<evidence type="ECO:0000256" key="1">
    <source>
        <dbReference type="SAM" id="MobiDB-lite"/>
    </source>
</evidence>
<gene>
    <name evidence="2" type="ORF">ILUMI_07859</name>
</gene>
<proteinExistence type="predicted"/>
<protein>
    <submittedName>
        <fullName evidence="2">Uncharacterized protein</fullName>
    </submittedName>
</protein>